<name>A0AAD9GRM8_9STRA</name>
<dbReference type="AlphaFoldDB" id="A0AAD9GRM8"/>
<dbReference type="Proteomes" id="UP001259832">
    <property type="component" value="Unassembled WGS sequence"/>
</dbReference>
<proteinExistence type="predicted"/>
<dbReference type="EMBL" id="JASMQC010000007">
    <property type="protein sequence ID" value="KAK1943452.1"/>
    <property type="molecule type" value="Genomic_DNA"/>
</dbReference>
<comment type="caution">
    <text evidence="1">The sequence shown here is derived from an EMBL/GenBank/DDBJ whole genome shotgun (WGS) entry which is preliminary data.</text>
</comment>
<organism evidence="1 2">
    <name type="scientific">Phytophthora citrophthora</name>
    <dbReference type="NCBI Taxonomy" id="4793"/>
    <lineage>
        <taxon>Eukaryota</taxon>
        <taxon>Sar</taxon>
        <taxon>Stramenopiles</taxon>
        <taxon>Oomycota</taxon>
        <taxon>Peronosporomycetes</taxon>
        <taxon>Peronosporales</taxon>
        <taxon>Peronosporaceae</taxon>
        <taxon>Phytophthora</taxon>
    </lineage>
</organism>
<gene>
    <name evidence="1" type="ORF">P3T76_004848</name>
</gene>
<reference evidence="1" key="1">
    <citation type="submission" date="2023-08" db="EMBL/GenBank/DDBJ databases">
        <title>Reference Genome Resource for the Citrus Pathogen Phytophthora citrophthora.</title>
        <authorList>
            <person name="Moller H."/>
            <person name="Coetzee B."/>
            <person name="Rose L.J."/>
            <person name="Van Niekerk J.M."/>
        </authorList>
    </citation>
    <scope>NUCLEOTIDE SEQUENCE</scope>
    <source>
        <strain evidence="1">STE-U-9442</strain>
    </source>
</reference>
<sequence length="63" mass="6839">MALEVEGVARTLEEDSPDRAHIRTAVVAALEEGNPSEVAASVFRVGNQGIHDTSYCVYCFKDL</sequence>
<accession>A0AAD9GRM8</accession>
<evidence type="ECO:0000313" key="1">
    <source>
        <dbReference type="EMBL" id="KAK1943452.1"/>
    </source>
</evidence>
<keyword evidence="2" id="KW-1185">Reference proteome</keyword>
<protein>
    <submittedName>
        <fullName evidence="1">Uncharacterized protein</fullName>
    </submittedName>
</protein>
<evidence type="ECO:0000313" key="2">
    <source>
        <dbReference type="Proteomes" id="UP001259832"/>
    </source>
</evidence>